<reference evidence="6" key="1">
    <citation type="submission" date="2013-03" db="EMBL/GenBank/DDBJ databases">
        <authorList>
            <person name="Jeffery W."/>
            <person name="Warren W."/>
            <person name="Wilson R.K."/>
        </authorList>
    </citation>
    <scope>NUCLEOTIDE SEQUENCE</scope>
    <source>
        <strain evidence="6">female</strain>
    </source>
</reference>
<evidence type="ECO:0000256" key="1">
    <source>
        <dbReference type="ARBA" id="ARBA00010066"/>
    </source>
</evidence>
<comment type="similarity">
    <text evidence="1">Belongs to the V-ATPase G subunit family.</text>
</comment>
<dbReference type="InParanoid" id="A0A3B1IY40"/>
<proteinExistence type="inferred from homology"/>
<evidence type="ECO:0000313" key="5">
    <source>
        <dbReference type="Ensembl" id="ENSAMXP00000034833.1"/>
    </source>
</evidence>
<keyword evidence="4" id="KW-0406">Ion transport</keyword>
<reference evidence="6" key="2">
    <citation type="journal article" date="2014" name="Nat. Commun.">
        <title>The cavefish genome reveals candidate genes for eye loss.</title>
        <authorList>
            <person name="McGaugh S.E."/>
            <person name="Gross J.B."/>
            <person name="Aken B."/>
            <person name="Blin M."/>
            <person name="Borowsky R."/>
            <person name="Chalopin D."/>
            <person name="Hinaux H."/>
            <person name="Jeffery W.R."/>
            <person name="Keene A."/>
            <person name="Ma L."/>
            <person name="Minx P."/>
            <person name="Murphy D."/>
            <person name="O'Quin K.E."/>
            <person name="Retaux S."/>
            <person name="Rohner N."/>
            <person name="Searle S.M."/>
            <person name="Stahl B.A."/>
            <person name="Tabin C."/>
            <person name="Volff J.N."/>
            <person name="Yoshizawa M."/>
            <person name="Warren W.C."/>
        </authorList>
    </citation>
    <scope>NUCLEOTIDE SEQUENCE [LARGE SCALE GENOMIC DNA]</scope>
    <source>
        <strain evidence="6">female</strain>
    </source>
</reference>
<sequence length="140" mass="15858">MNIYHTGSCPSRGFYSGYSNVTHSQLIRAAKLSVDLRCGKQRLFVHLLYRADLSGPWRASLRASSSCCRRRNAPPRRWLTLGNALGSHGNSAVEVDKETLDKMKRIETSYHQNREAVLNNLLKMVCDIKPEIHVNYRVAG</sequence>
<dbReference type="Pfam" id="PF03179">
    <property type="entry name" value="V-ATPase_G"/>
    <property type="match status" value="1"/>
</dbReference>
<dbReference type="STRING" id="7994.ENSAMXP00000034833"/>
<dbReference type="Ensembl" id="ENSAMXT00000049533.1">
    <property type="protein sequence ID" value="ENSAMXP00000034833.1"/>
    <property type="gene ID" value="ENSAMXG00000006768.2"/>
</dbReference>
<keyword evidence="2" id="KW-0813">Transport</keyword>
<organism evidence="5 6">
    <name type="scientific">Astyanax mexicanus</name>
    <name type="common">Blind cave fish</name>
    <name type="synonym">Astyanax fasciatus mexicanus</name>
    <dbReference type="NCBI Taxonomy" id="7994"/>
    <lineage>
        <taxon>Eukaryota</taxon>
        <taxon>Metazoa</taxon>
        <taxon>Chordata</taxon>
        <taxon>Craniata</taxon>
        <taxon>Vertebrata</taxon>
        <taxon>Euteleostomi</taxon>
        <taxon>Actinopterygii</taxon>
        <taxon>Neopterygii</taxon>
        <taxon>Teleostei</taxon>
        <taxon>Ostariophysi</taxon>
        <taxon>Characiformes</taxon>
        <taxon>Characoidei</taxon>
        <taxon>Acestrorhamphidae</taxon>
        <taxon>Acestrorhamphinae</taxon>
        <taxon>Astyanax</taxon>
    </lineage>
</organism>
<protein>
    <recommendedName>
        <fullName evidence="7">V-type proton ATPase subunit G</fullName>
    </recommendedName>
</protein>
<reference evidence="5" key="3">
    <citation type="submission" date="2025-08" db="UniProtKB">
        <authorList>
            <consortium name="Ensembl"/>
        </authorList>
    </citation>
    <scope>IDENTIFICATION</scope>
</reference>
<evidence type="ECO:0000256" key="3">
    <source>
        <dbReference type="ARBA" id="ARBA00022781"/>
    </source>
</evidence>
<evidence type="ECO:0000256" key="4">
    <source>
        <dbReference type="ARBA" id="ARBA00023065"/>
    </source>
</evidence>
<dbReference type="Gene3D" id="1.20.5.2950">
    <property type="match status" value="1"/>
</dbReference>
<dbReference type="Proteomes" id="UP000018467">
    <property type="component" value="Unassembled WGS sequence"/>
</dbReference>
<dbReference type="GO" id="GO:0046961">
    <property type="term" value="F:proton-transporting ATPase activity, rotational mechanism"/>
    <property type="evidence" value="ECO:0007669"/>
    <property type="project" value="InterPro"/>
</dbReference>
<keyword evidence="6" id="KW-1185">Reference proteome</keyword>
<dbReference type="Bgee" id="ENSAMXG00000006768">
    <property type="expression patterns" value="Expressed in brain and 14 other cell types or tissues"/>
</dbReference>
<evidence type="ECO:0000256" key="2">
    <source>
        <dbReference type="ARBA" id="ARBA00022448"/>
    </source>
</evidence>
<accession>A0A3B1IY40</accession>
<keyword evidence="3" id="KW-0375">Hydrogen ion transport</keyword>
<evidence type="ECO:0008006" key="7">
    <source>
        <dbReference type="Google" id="ProtNLM"/>
    </source>
</evidence>
<dbReference type="AlphaFoldDB" id="A0A3B1IY40"/>
<reference evidence="5" key="4">
    <citation type="submission" date="2025-09" db="UniProtKB">
        <authorList>
            <consortium name="Ensembl"/>
        </authorList>
    </citation>
    <scope>IDENTIFICATION</scope>
</reference>
<dbReference type="GO" id="GO:0016471">
    <property type="term" value="C:vacuolar proton-transporting V-type ATPase complex"/>
    <property type="evidence" value="ECO:0007669"/>
    <property type="project" value="InterPro"/>
</dbReference>
<evidence type="ECO:0000313" key="6">
    <source>
        <dbReference type="Proteomes" id="UP000018467"/>
    </source>
</evidence>
<dbReference type="InterPro" id="IPR005124">
    <property type="entry name" value="V-ATPase_G"/>
</dbReference>
<name>A0A3B1IY40_ASTMX</name>